<evidence type="ECO:0000256" key="2">
    <source>
        <dbReference type="SAM" id="SignalP"/>
    </source>
</evidence>
<accession>A0A8K0RNM6</accession>
<keyword evidence="4" id="KW-1185">Reference proteome</keyword>
<feature type="signal peptide" evidence="2">
    <location>
        <begin position="1"/>
        <end position="19"/>
    </location>
</feature>
<evidence type="ECO:0000256" key="1">
    <source>
        <dbReference type="SAM" id="MobiDB-lite"/>
    </source>
</evidence>
<name>A0A8K0RNM6_9HYPO</name>
<dbReference type="OrthoDB" id="5063988at2759"/>
<dbReference type="EMBL" id="JAGPXF010000008">
    <property type="protein sequence ID" value="KAH7233379.1"/>
    <property type="molecule type" value="Genomic_DNA"/>
</dbReference>
<dbReference type="Gene3D" id="2.60.120.260">
    <property type="entry name" value="Galactose-binding domain-like"/>
    <property type="match status" value="1"/>
</dbReference>
<proteinExistence type="predicted"/>
<feature type="region of interest" description="Disordered" evidence="1">
    <location>
        <begin position="21"/>
        <end position="54"/>
    </location>
</feature>
<protein>
    <submittedName>
        <fullName evidence="3">Uncharacterized protein</fullName>
    </submittedName>
</protein>
<dbReference type="AlphaFoldDB" id="A0A8K0RNM6"/>
<keyword evidence="2" id="KW-0732">Signal</keyword>
<evidence type="ECO:0000313" key="4">
    <source>
        <dbReference type="Proteomes" id="UP000813427"/>
    </source>
</evidence>
<comment type="caution">
    <text evidence="3">The sequence shown here is derived from an EMBL/GenBank/DDBJ whole genome shotgun (WGS) entry which is preliminary data.</text>
</comment>
<gene>
    <name evidence="3" type="ORF">BKA59DRAFT_560188</name>
</gene>
<reference evidence="3" key="1">
    <citation type="journal article" date="2021" name="Nat. Commun.">
        <title>Genetic determinants of endophytism in the Arabidopsis root mycobiome.</title>
        <authorList>
            <person name="Mesny F."/>
            <person name="Miyauchi S."/>
            <person name="Thiergart T."/>
            <person name="Pickel B."/>
            <person name="Atanasova L."/>
            <person name="Karlsson M."/>
            <person name="Huettel B."/>
            <person name="Barry K.W."/>
            <person name="Haridas S."/>
            <person name="Chen C."/>
            <person name="Bauer D."/>
            <person name="Andreopoulos W."/>
            <person name="Pangilinan J."/>
            <person name="LaButti K."/>
            <person name="Riley R."/>
            <person name="Lipzen A."/>
            <person name="Clum A."/>
            <person name="Drula E."/>
            <person name="Henrissat B."/>
            <person name="Kohler A."/>
            <person name="Grigoriev I.V."/>
            <person name="Martin F.M."/>
            <person name="Hacquard S."/>
        </authorList>
    </citation>
    <scope>NUCLEOTIDE SEQUENCE</scope>
    <source>
        <strain evidence="3">MPI-SDFR-AT-0068</strain>
    </source>
</reference>
<feature type="compositionally biased region" description="Basic and acidic residues" evidence="1">
    <location>
        <begin position="25"/>
        <end position="45"/>
    </location>
</feature>
<dbReference type="Proteomes" id="UP000813427">
    <property type="component" value="Unassembled WGS sequence"/>
</dbReference>
<sequence>MKFLHLATALIASTTYINAAPQSKKQNESYRSGNERPVEGKHGEPKNLLPNAGFEEHERGAPYEIFREGVKISSDPTLARTGNRSALFELKSSQGRPTLRLDHVTELKASTPYMLRGYFRVVQGDSITEDDCCQIFGLLHNAGATHHLMAGASVEHNKYQEFSLPLYNFPGGERFELMVGCERGLGKGSNVAISIDDISLKEGTGGWVKGAKHKTYLPPVDIHWGGLFENPETKWLGPTQDNPNRDLSGH</sequence>
<evidence type="ECO:0000313" key="3">
    <source>
        <dbReference type="EMBL" id="KAH7233379.1"/>
    </source>
</evidence>
<organism evidence="3 4">
    <name type="scientific">Fusarium tricinctum</name>
    <dbReference type="NCBI Taxonomy" id="61284"/>
    <lineage>
        <taxon>Eukaryota</taxon>
        <taxon>Fungi</taxon>
        <taxon>Dikarya</taxon>
        <taxon>Ascomycota</taxon>
        <taxon>Pezizomycotina</taxon>
        <taxon>Sordariomycetes</taxon>
        <taxon>Hypocreomycetidae</taxon>
        <taxon>Hypocreales</taxon>
        <taxon>Nectriaceae</taxon>
        <taxon>Fusarium</taxon>
        <taxon>Fusarium tricinctum species complex</taxon>
    </lineage>
</organism>
<feature type="chain" id="PRO_5035469931" evidence="2">
    <location>
        <begin position="20"/>
        <end position="250"/>
    </location>
</feature>